<gene>
    <name evidence="2" type="ORF">Mlute_02759</name>
</gene>
<evidence type="ECO:0008006" key="4">
    <source>
        <dbReference type="Google" id="ProtNLM"/>
    </source>
</evidence>
<organism evidence="2 3">
    <name type="scientific">Meiothermus luteus</name>
    <dbReference type="NCBI Taxonomy" id="2026184"/>
    <lineage>
        <taxon>Bacteria</taxon>
        <taxon>Thermotogati</taxon>
        <taxon>Deinococcota</taxon>
        <taxon>Deinococci</taxon>
        <taxon>Thermales</taxon>
        <taxon>Thermaceae</taxon>
        <taxon>Meiothermus</taxon>
    </lineage>
</organism>
<evidence type="ECO:0000313" key="2">
    <source>
        <dbReference type="EMBL" id="RIH81584.1"/>
    </source>
</evidence>
<sequence length="152" mass="16231">MRYGIVLLLLGLLLSGCAPAVRADPGEVVYDVSATLPSASAQALSAGHPVVVRLAQAVAAYYALEARPLPGYSRWVQRQGVGSTAVYVSQRINAQGQVEATVEMRWTFAVRADGLGSVRLETLASEMIDAALVEGPAFAWLDRNFRRVASGR</sequence>
<dbReference type="PROSITE" id="PS51257">
    <property type="entry name" value="PROKAR_LIPOPROTEIN"/>
    <property type="match status" value="1"/>
</dbReference>
<protein>
    <recommendedName>
        <fullName evidence="4">ABC-type transport auxiliary lipoprotein component domain-containing protein</fullName>
    </recommendedName>
</protein>
<evidence type="ECO:0000256" key="1">
    <source>
        <dbReference type="SAM" id="SignalP"/>
    </source>
</evidence>
<comment type="caution">
    <text evidence="2">The sequence shown here is derived from an EMBL/GenBank/DDBJ whole genome shotgun (WGS) entry which is preliminary data.</text>
</comment>
<feature type="chain" id="PRO_5017320788" description="ABC-type transport auxiliary lipoprotein component domain-containing protein" evidence="1">
    <location>
        <begin position="24"/>
        <end position="152"/>
    </location>
</feature>
<dbReference type="RefSeq" id="WP_119361238.1">
    <property type="nucleotide sequence ID" value="NZ_QWKZ01000151.1"/>
</dbReference>
<dbReference type="EMBL" id="QWKZ01000151">
    <property type="protein sequence ID" value="RIH81584.1"/>
    <property type="molecule type" value="Genomic_DNA"/>
</dbReference>
<dbReference type="Proteomes" id="UP000265800">
    <property type="component" value="Unassembled WGS sequence"/>
</dbReference>
<feature type="signal peptide" evidence="1">
    <location>
        <begin position="1"/>
        <end position="23"/>
    </location>
</feature>
<keyword evidence="1" id="KW-0732">Signal</keyword>
<name>A0A399EA59_9DEIN</name>
<reference evidence="2 3" key="1">
    <citation type="submission" date="2018-08" db="EMBL/GenBank/DDBJ databases">
        <title>Meiothermus luteus KCTC 52599 genome sequencing project.</title>
        <authorList>
            <person name="Da Costa M.S."/>
            <person name="Albuquerque L."/>
            <person name="Raposo P."/>
            <person name="Froufe H.J.C."/>
            <person name="Barroso C.S."/>
            <person name="Egas C."/>
        </authorList>
    </citation>
    <scope>NUCLEOTIDE SEQUENCE [LARGE SCALE GENOMIC DNA]</scope>
    <source>
        <strain evidence="2 3">KCTC 52599</strain>
    </source>
</reference>
<evidence type="ECO:0000313" key="3">
    <source>
        <dbReference type="Proteomes" id="UP000265800"/>
    </source>
</evidence>
<proteinExistence type="predicted"/>
<dbReference type="AlphaFoldDB" id="A0A399EA59"/>
<accession>A0A399EA59</accession>
<keyword evidence="3" id="KW-1185">Reference proteome</keyword>
<dbReference type="OrthoDB" id="26289at2"/>